<keyword evidence="2" id="KW-1185">Reference proteome</keyword>
<dbReference type="AlphaFoldDB" id="A0A9P4LIA6"/>
<protein>
    <submittedName>
        <fullName evidence="1">Uncharacterized protein</fullName>
    </submittedName>
</protein>
<accession>A0A9P4LIA6</accession>
<evidence type="ECO:0000313" key="2">
    <source>
        <dbReference type="Proteomes" id="UP000799777"/>
    </source>
</evidence>
<sequence length="52" mass="5808">QNDIASKILNSLIMTGENLRLSSVKNEISKLQMVELGGRSMIEALLKHLKEL</sequence>
<organism evidence="1 2">
    <name type="scientific">Setomelanomma holmii</name>
    <dbReference type="NCBI Taxonomy" id="210430"/>
    <lineage>
        <taxon>Eukaryota</taxon>
        <taxon>Fungi</taxon>
        <taxon>Dikarya</taxon>
        <taxon>Ascomycota</taxon>
        <taxon>Pezizomycotina</taxon>
        <taxon>Dothideomycetes</taxon>
        <taxon>Pleosporomycetidae</taxon>
        <taxon>Pleosporales</taxon>
        <taxon>Pleosporineae</taxon>
        <taxon>Phaeosphaeriaceae</taxon>
        <taxon>Setomelanomma</taxon>
    </lineage>
</organism>
<evidence type="ECO:0000313" key="1">
    <source>
        <dbReference type="EMBL" id="KAF2025412.1"/>
    </source>
</evidence>
<gene>
    <name evidence="1" type="ORF">EK21DRAFT_76486</name>
</gene>
<reference evidence="1" key="1">
    <citation type="journal article" date="2020" name="Stud. Mycol.">
        <title>101 Dothideomycetes genomes: a test case for predicting lifestyles and emergence of pathogens.</title>
        <authorList>
            <person name="Haridas S."/>
            <person name="Albert R."/>
            <person name="Binder M."/>
            <person name="Bloem J."/>
            <person name="Labutti K."/>
            <person name="Salamov A."/>
            <person name="Andreopoulos B."/>
            <person name="Baker S."/>
            <person name="Barry K."/>
            <person name="Bills G."/>
            <person name="Bluhm B."/>
            <person name="Cannon C."/>
            <person name="Castanera R."/>
            <person name="Culley D."/>
            <person name="Daum C."/>
            <person name="Ezra D."/>
            <person name="Gonzalez J."/>
            <person name="Henrissat B."/>
            <person name="Kuo A."/>
            <person name="Liang C."/>
            <person name="Lipzen A."/>
            <person name="Lutzoni F."/>
            <person name="Magnuson J."/>
            <person name="Mondo S."/>
            <person name="Nolan M."/>
            <person name="Ohm R."/>
            <person name="Pangilinan J."/>
            <person name="Park H.-J."/>
            <person name="Ramirez L."/>
            <person name="Alfaro M."/>
            <person name="Sun H."/>
            <person name="Tritt A."/>
            <person name="Yoshinaga Y."/>
            <person name="Zwiers L.-H."/>
            <person name="Turgeon B."/>
            <person name="Goodwin S."/>
            <person name="Spatafora J."/>
            <person name="Crous P."/>
            <person name="Grigoriev I."/>
        </authorList>
    </citation>
    <scope>NUCLEOTIDE SEQUENCE</scope>
    <source>
        <strain evidence="1">CBS 110217</strain>
    </source>
</reference>
<dbReference type="Proteomes" id="UP000799777">
    <property type="component" value="Unassembled WGS sequence"/>
</dbReference>
<dbReference type="OrthoDB" id="10441686at2759"/>
<feature type="non-terminal residue" evidence="1">
    <location>
        <position position="1"/>
    </location>
</feature>
<dbReference type="EMBL" id="ML978266">
    <property type="protein sequence ID" value="KAF2025412.1"/>
    <property type="molecule type" value="Genomic_DNA"/>
</dbReference>
<name>A0A9P4LIA6_9PLEO</name>
<proteinExistence type="predicted"/>
<comment type="caution">
    <text evidence="1">The sequence shown here is derived from an EMBL/GenBank/DDBJ whole genome shotgun (WGS) entry which is preliminary data.</text>
</comment>